<dbReference type="Proteomes" id="UP000184394">
    <property type="component" value="Unassembled WGS sequence"/>
</dbReference>
<organism evidence="4 5">
    <name type="scientific">Ruminococcus flavefaciens</name>
    <dbReference type="NCBI Taxonomy" id="1265"/>
    <lineage>
        <taxon>Bacteria</taxon>
        <taxon>Bacillati</taxon>
        <taxon>Bacillota</taxon>
        <taxon>Clostridia</taxon>
        <taxon>Eubacteriales</taxon>
        <taxon>Oscillospiraceae</taxon>
        <taxon>Ruminococcus</taxon>
    </lineage>
</organism>
<dbReference type="RefSeq" id="WP_072950532.1">
    <property type="nucleotide sequence ID" value="NZ_FRCT01000006.1"/>
</dbReference>
<evidence type="ECO:0000259" key="3">
    <source>
        <dbReference type="PROSITE" id="PS51781"/>
    </source>
</evidence>
<evidence type="ECO:0000256" key="1">
    <source>
        <dbReference type="SAM" id="MobiDB-lite"/>
    </source>
</evidence>
<reference evidence="4 5" key="1">
    <citation type="submission" date="2016-11" db="EMBL/GenBank/DDBJ databases">
        <authorList>
            <person name="Jaros S."/>
            <person name="Januszkiewicz K."/>
            <person name="Wedrychowicz H."/>
        </authorList>
    </citation>
    <scope>NUCLEOTIDE SEQUENCE [LARGE SCALE GENOMIC DNA]</scope>
    <source>
        <strain evidence="4 5">Y1</strain>
    </source>
</reference>
<accession>A0A1M7JNM3</accession>
<dbReference type="Gene3D" id="2.30.30.40">
    <property type="entry name" value="SH3 Domains"/>
    <property type="match status" value="1"/>
</dbReference>
<name>A0A1M7JNM3_RUMFL</name>
<evidence type="ECO:0000313" key="5">
    <source>
        <dbReference type="Proteomes" id="UP000184394"/>
    </source>
</evidence>
<dbReference type="InterPro" id="IPR003646">
    <property type="entry name" value="SH3-like_bac-type"/>
</dbReference>
<feature type="signal peptide" evidence="2">
    <location>
        <begin position="1"/>
        <end position="18"/>
    </location>
</feature>
<dbReference type="PROSITE" id="PS51781">
    <property type="entry name" value="SH3B"/>
    <property type="match status" value="1"/>
</dbReference>
<dbReference type="AlphaFoldDB" id="A0A1M7JNM3"/>
<dbReference type="Pfam" id="PF08239">
    <property type="entry name" value="SH3_3"/>
    <property type="match status" value="1"/>
</dbReference>
<protein>
    <submittedName>
        <fullName evidence="4">SH3 domain-containing protein</fullName>
    </submittedName>
</protein>
<feature type="compositionally biased region" description="Basic and acidic residues" evidence="1">
    <location>
        <begin position="66"/>
        <end position="86"/>
    </location>
</feature>
<feature type="compositionally biased region" description="Basic and acidic residues" evidence="1">
    <location>
        <begin position="23"/>
        <end position="33"/>
    </location>
</feature>
<proteinExistence type="predicted"/>
<sequence length="273" mass="29369">MKKLVTCLAILTMMSAMVSCGKTESDGTGEKVSAKTTTSSSQTTTAAATAASKEEKKAENTTSADVTDKVKTTDKAEAPAKEAEKEPLVLKESDRLFGGYVATDSGDLNLREEPFTTAAIIGSIPNGTQIDVYSCGKSGWYAASFNGKTGYISANYIKEIPAYDMSYAITDISELVGQWKYQIAPEGMNITAGAIDNGIIDIRSDSTYVYTDLDGNTHSGTVKVEYDTFAGDYNVPYFAFYEGDTFFIGCYCHDTHSDVYMTGNGGMSQIVRN</sequence>
<evidence type="ECO:0000256" key="2">
    <source>
        <dbReference type="SAM" id="SignalP"/>
    </source>
</evidence>
<feature type="domain" description="SH3b" evidence="3">
    <location>
        <begin position="97"/>
        <end position="161"/>
    </location>
</feature>
<keyword evidence="2" id="KW-0732">Signal</keyword>
<feature type="region of interest" description="Disordered" evidence="1">
    <location>
        <begin position="21"/>
        <end position="86"/>
    </location>
</feature>
<gene>
    <name evidence="4" type="ORF">SAMN04487860_106120</name>
</gene>
<dbReference type="SMART" id="SM00287">
    <property type="entry name" value="SH3b"/>
    <property type="match status" value="1"/>
</dbReference>
<feature type="chain" id="PRO_5039290114" evidence="2">
    <location>
        <begin position="19"/>
        <end position="273"/>
    </location>
</feature>
<dbReference type="PROSITE" id="PS51257">
    <property type="entry name" value="PROKAR_LIPOPROTEIN"/>
    <property type="match status" value="1"/>
</dbReference>
<feature type="compositionally biased region" description="Low complexity" evidence="1">
    <location>
        <begin position="34"/>
        <end position="51"/>
    </location>
</feature>
<dbReference type="EMBL" id="FRCT01000006">
    <property type="protein sequence ID" value="SHM54505.1"/>
    <property type="molecule type" value="Genomic_DNA"/>
</dbReference>
<dbReference type="InterPro" id="IPR036028">
    <property type="entry name" value="SH3-like_dom_sf"/>
</dbReference>
<dbReference type="SUPFAM" id="SSF50044">
    <property type="entry name" value="SH3-domain"/>
    <property type="match status" value="1"/>
</dbReference>
<evidence type="ECO:0000313" key="4">
    <source>
        <dbReference type="EMBL" id="SHM54505.1"/>
    </source>
</evidence>